<comment type="caution">
    <text evidence="2">The sequence shown here is derived from an EMBL/GenBank/DDBJ whole genome shotgun (WGS) entry which is preliminary data.</text>
</comment>
<feature type="signal peptide" evidence="1">
    <location>
        <begin position="1"/>
        <end position="20"/>
    </location>
</feature>
<reference evidence="2 3" key="1">
    <citation type="submission" date="2024-04" db="EMBL/GenBank/DDBJ databases">
        <title>whole genome sequencing of Lutimonas vermicola strain IMCC1616.</title>
        <authorList>
            <person name="Bae S.S."/>
        </authorList>
    </citation>
    <scope>NUCLEOTIDE SEQUENCE [LARGE SCALE GENOMIC DNA]</scope>
    <source>
        <strain evidence="2 3">IMCC1616</strain>
    </source>
</reference>
<evidence type="ECO:0000256" key="1">
    <source>
        <dbReference type="SAM" id="SignalP"/>
    </source>
</evidence>
<organism evidence="2 3">
    <name type="scientific">Lutimonas vermicola</name>
    <dbReference type="NCBI Taxonomy" id="414288"/>
    <lineage>
        <taxon>Bacteria</taxon>
        <taxon>Pseudomonadati</taxon>
        <taxon>Bacteroidota</taxon>
        <taxon>Flavobacteriia</taxon>
        <taxon>Flavobacteriales</taxon>
        <taxon>Flavobacteriaceae</taxon>
        <taxon>Lutimonas</taxon>
    </lineage>
</organism>
<evidence type="ECO:0000313" key="3">
    <source>
        <dbReference type="Proteomes" id="UP001474120"/>
    </source>
</evidence>
<dbReference type="Proteomes" id="UP001474120">
    <property type="component" value="Unassembled WGS sequence"/>
</dbReference>
<feature type="chain" id="PRO_5045649204" evidence="1">
    <location>
        <begin position="21"/>
        <end position="361"/>
    </location>
</feature>
<keyword evidence="1" id="KW-0732">Signal</keyword>
<evidence type="ECO:0000313" key="2">
    <source>
        <dbReference type="EMBL" id="MEL4457262.1"/>
    </source>
</evidence>
<sequence>MNKLYTFLLCTVIAITSIHAQVGVGTSSPDASSALDISSTDKGLLIPRMTTAQRTAITTPANSLMVFDTDTNSQWIYIDGAWVESKAGVGKFVDGASPDIAYYPGRVGIGLDQFSTVHKLYVRGESDLNAIRTSVKVDAFYTGSGTSVATYGFGTEVKNNGTGIIGYAIGTQGIIRNSASSGGMTNAVGSYPQIYNDGNITYGSAMIAENYNNAGTMTTGRGMDVGLINASGASIGTASLASMFATNEGAITGDGYGLFIGGTGSGSVAGNSYGLFLSTPFSNVAGTAYALYSDNVNNSYMAGNLGVGTLDPQQKVHITGVLRLEPQAVEPAGGLGDFYVNTDGTLYFHDGTSWKEVQVGP</sequence>
<name>A0ABU9L4A2_9FLAO</name>
<proteinExistence type="predicted"/>
<gene>
    <name evidence="2" type="ORF">AABB81_15250</name>
</gene>
<keyword evidence="3" id="KW-1185">Reference proteome</keyword>
<accession>A0ABU9L4A2</accession>
<dbReference type="RefSeq" id="WP_342161425.1">
    <property type="nucleotide sequence ID" value="NZ_JBCDNA010000003.1"/>
</dbReference>
<dbReference type="EMBL" id="JBCDNA010000003">
    <property type="protein sequence ID" value="MEL4457262.1"/>
    <property type="molecule type" value="Genomic_DNA"/>
</dbReference>
<protein>
    <submittedName>
        <fullName evidence="2">Uncharacterized protein</fullName>
    </submittedName>
</protein>